<protein>
    <submittedName>
        <fullName evidence="1">CLUMA_CG019327, isoform A</fullName>
    </submittedName>
</protein>
<gene>
    <name evidence="1" type="ORF">CLUMA_CG019327</name>
</gene>
<sequence>MCLLSVEISRDWYMKVYSNDKQHFTMSFFEKKLHVAKKRKNVVLQIDVNVGIVHMMMMMPRIIPTKAYEELKNNAANLLAMKCVRKSFKRNNHAYVVRDFLLNTLQCCRII</sequence>
<evidence type="ECO:0000313" key="1">
    <source>
        <dbReference type="EMBL" id="CRL06195.1"/>
    </source>
</evidence>
<dbReference type="EMBL" id="CVRI01000066">
    <property type="protein sequence ID" value="CRL06195.1"/>
    <property type="molecule type" value="Genomic_DNA"/>
</dbReference>
<accession>A0A1J1J0Z2</accession>
<dbReference type="AlphaFoldDB" id="A0A1J1J0Z2"/>
<evidence type="ECO:0000313" key="2">
    <source>
        <dbReference type="Proteomes" id="UP000183832"/>
    </source>
</evidence>
<organism evidence="1 2">
    <name type="scientific">Clunio marinus</name>
    <dbReference type="NCBI Taxonomy" id="568069"/>
    <lineage>
        <taxon>Eukaryota</taxon>
        <taxon>Metazoa</taxon>
        <taxon>Ecdysozoa</taxon>
        <taxon>Arthropoda</taxon>
        <taxon>Hexapoda</taxon>
        <taxon>Insecta</taxon>
        <taxon>Pterygota</taxon>
        <taxon>Neoptera</taxon>
        <taxon>Endopterygota</taxon>
        <taxon>Diptera</taxon>
        <taxon>Nematocera</taxon>
        <taxon>Chironomoidea</taxon>
        <taxon>Chironomidae</taxon>
        <taxon>Clunio</taxon>
    </lineage>
</organism>
<keyword evidence="2" id="KW-1185">Reference proteome</keyword>
<proteinExistence type="predicted"/>
<name>A0A1J1J0Z2_9DIPT</name>
<reference evidence="1 2" key="1">
    <citation type="submission" date="2015-04" db="EMBL/GenBank/DDBJ databases">
        <authorList>
            <person name="Syromyatnikov M.Y."/>
            <person name="Popov V.N."/>
        </authorList>
    </citation>
    <scope>NUCLEOTIDE SEQUENCE [LARGE SCALE GENOMIC DNA]</scope>
</reference>
<dbReference type="Proteomes" id="UP000183832">
    <property type="component" value="Unassembled WGS sequence"/>
</dbReference>